<sequence length="182" mass="20549">MERDFLFMDKKPLALPLSALTKILALGSCVLALFSCSPNANVQTKGMQNIQGEWQQSTQALDKQLVNYTLYNFKFTCDSFYVTMQTHSKVNYGADTCMNKGVWTEYAKGRYQPSNDTLWIRGFFCNPDFSLKNPGSCFRSGVYEDFMKVSVADTLLTLTPKSSVLPLNLHLVKRTNCVPKPL</sequence>
<feature type="chain" id="PRO_5046550728" description="Fumarate hydratase" evidence="1">
    <location>
        <begin position="41"/>
        <end position="182"/>
    </location>
</feature>
<comment type="caution">
    <text evidence="2">The sequence shown here is derived from an EMBL/GenBank/DDBJ whole genome shotgun (WGS) entry which is preliminary data.</text>
</comment>
<accession>A0ABU3GVY0</accession>
<keyword evidence="3" id="KW-1185">Reference proteome</keyword>
<protein>
    <recommendedName>
        <fullName evidence="4">Fumarate hydratase</fullName>
    </recommendedName>
</protein>
<evidence type="ECO:0000256" key="1">
    <source>
        <dbReference type="SAM" id="SignalP"/>
    </source>
</evidence>
<organism evidence="2 3">
    <name type="scientific">Mucilaginibacter terrae</name>
    <dbReference type="NCBI Taxonomy" id="1955052"/>
    <lineage>
        <taxon>Bacteria</taxon>
        <taxon>Pseudomonadati</taxon>
        <taxon>Bacteroidota</taxon>
        <taxon>Sphingobacteriia</taxon>
        <taxon>Sphingobacteriales</taxon>
        <taxon>Sphingobacteriaceae</taxon>
        <taxon>Mucilaginibacter</taxon>
    </lineage>
</organism>
<evidence type="ECO:0000313" key="3">
    <source>
        <dbReference type="Proteomes" id="UP001258315"/>
    </source>
</evidence>
<proteinExistence type="predicted"/>
<evidence type="ECO:0000313" key="2">
    <source>
        <dbReference type="EMBL" id="MDT3403626.1"/>
    </source>
</evidence>
<dbReference type="Proteomes" id="UP001258315">
    <property type="component" value="Unassembled WGS sequence"/>
</dbReference>
<feature type="signal peptide" evidence="1">
    <location>
        <begin position="1"/>
        <end position="40"/>
    </location>
</feature>
<gene>
    <name evidence="2" type="ORF">QE417_002698</name>
</gene>
<reference evidence="3" key="1">
    <citation type="submission" date="2023-07" db="EMBL/GenBank/DDBJ databases">
        <title>Functional and genomic diversity of the sorghum phyllosphere microbiome.</title>
        <authorList>
            <person name="Shade A."/>
        </authorList>
    </citation>
    <scope>NUCLEOTIDE SEQUENCE [LARGE SCALE GENOMIC DNA]</scope>
    <source>
        <strain evidence="3">SORGH_AS_0422</strain>
    </source>
</reference>
<dbReference type="EMBL" id="JAVLVU010000001">
    <property type="protein sequence ID" value="MDT3403626.1"/>
    <property type="molecule type" value="Genomic_DNA"/>
</dbReference>
<evidence type="ECO:0008006" key="4">
    <source>
        <dbReference type="Google" id="ProtNLM"/>
    </source>
</evidence>
<keyword evidence="1" id="KW-0732">Signal</keyword>
<name>A0ABU3GVY0_9SPHI</name>